<evidence type="ECO:0000256" key="5">
    <source>
        <dbReference type="ARBA" id="ARBA00022692"/>
    </source>
</evidence>
<reference evidence="16 17" key="1">
    <citation type="submission" date="2014-08" db="EMBL/GenBank/DDBJ databases">
        <title>Genomic and Phenotypic Diversity of Colwellia psychrerythraea strains from Disparate Marine Basins.</title>
        <authorList>
            <person name="Techtmann S.M."/>
            <person name="Stelling S.C."/>
            <person name="Utturkar S.M."/>
            <person name="Alshibli N."/>
            <person name="Harris A."/>
            <person name="Brown S.D."/>
            <person name="Hazen T.C."/>
        </authorList>
    </citation>
    <scope>NUCLEOTIDE SEQUENCE [LARGE SCALE GENOMIC DNA]</scope>
    <source>
        <strain evidence="16 17">GAB14E</strain>
    </source>
</reference>
<name>A0A099KB42_COLPS</name>
<dbReference type="PATRIC" id="fig|28229.3.peg.4263"/>
<dbReference type="PANTHER" id="PTHR30069">
    <property type="entry name" value="TONB-DEPENDENT OUTER MEMBRANE RECEPTOR"/>
    <property type="match status" value="1"/>
</dbReference>
<keyword evidence="9 16" id="KW-0675">Receptor</keyword>
<sequence length="777" mass="86827">MKNRRLVFLTLLFYGQVSLAATIGKVTAEMTLNALAGVKVSLVRGTDIEPVYSDSYGLFNIKAMAGEELLFEKQGFAPLSVTVDASRIIYAQLELEFIDTVAPLDTLLSTAGRTKQKISQIPASVVVVTKQQIASFGYASIEEILRHVPGLYAIEEYDWIAAGSNIGVRGFLTSGINNSMMIMVNGINQYEDYWGSYPLSRINVPVETIERIEIVRGPMSVVYGSGALMGAINIITRSDNTATTSTKNSAVTLMSMSQGLKKVSIKLVSDGVLKQTIIASFEQGNEADFNLRALNYTDDSRIDAQDALHYNKLYLSISGNYKDRLTFDANISKADKGNLLVFDRTLVNRQQTLMQGINFNVAQQSFWLDHAIRTKSSISYVSHTSAQDYSSGHALYGFTTYRSSAYQLEFDTFVDGNLLWQQPLELSFGYMQRLAVDLHTTFDLPAISNNDNRYIRLHPKDTMRLQSVYGQVDYQWQDNLLLIAGVRIEKGHDYRIIFGSGQYSTEDAAAPEEFDKQYTNPGITYIPRFALLYSLNQNNVAKLLYSKGLRQPPLGQVSDALASEDGSLKHEKINAVELIYLNQYQNEDTDLALNSQISLFHNQLKGLVFRYSDDDYHSDTKSGSTTGIEVSVELSYQNSGASFAFSHQHSKAENMKGAVPLSPKSLAYIKFSQQVSNAVAFSFSLRYIDKIYNDAECSDGGKCTYIDNGSVHTNSIWLLDSMISSKHWLNWPVDIQFGIKNLFDSQYRYPITLNNKSLKQGFPASGRQLQLSLTHQF</sequence>
<dbReference type="Pfam" id="PF00593">
    <property type="entry name" value="TonB_dep_Rec_b-barrel"/>
    <property type="match status" value="1"/>
</dbReference>
<dbReference type="GO" id="GO:0009279">
    <property type="term" value="C:cell outer membrane"/>
    <property type="evidence" value="ECO:0007669"/>
    <property type="project" value="UniProtKB-SubCell"/>
</dbReference>
<evidence type="ECO:0000259" key="15">
    <source>
        <dbReference type="Pfam" id="PF07715"/>
    </source>
</evidence>
<dbReference type="SUPFAM" id="SSF56935">
    <property type="entry name" value="Porins"/>
    <property type="match status" value="1"/>
</dbReference>
<dbReference type="Pfam" id="PF07715">
    <property type="entry name" value="Plug"/>
    <property type="match status" value="1"/>
</dbReference>
<evidence type="ECO:0000256" key="11">
    <source>
        <dbReference type="PROSITE-ProRule" id="PRU01360"/>
    </source>
</evidence>
<evidence type="ECO:0000256" key="8">
    <source>
        <dbReference type="ARBA" id="ARBA00023136"/>
    </source>
</evidence>
<dbReference type="InterPro" id="IPR012910">
    <property type="entry name" value="Plug_dom"/>
</dbReference>
<dbReference type="AlphaFoldDB" id="A0A099KB42"/>
<dbReference type="EMBL" id="JQEC01000070">
    <property type="protein sequence ID" value="KGJ87954.1"/>
    <property type="molecule type" value="Genomic_DNA"/>
</dbReference>
<dbReference type="Gene3D" id="2.170.130.10">
    <property type="entry name" value="TonB-dependent receptor, plug domain"/>
    <property type="match status" value="1"/>
</dbReference>
<comment type="caution">
    <text evidence="16">The sequence shown here is derived from an EMBL/GenBank/DDBJ whole genome shotgun (WGS) entry which is preliminary data.</text>
</comment>
<comment type="similarity">
    <text evidence="2">Belongs to the TonB-dependent receptor family. Hemoglobin/haptoglobin binding protein subfamily.</text>
</comment>
<dbReference type="PANTHER" id="PTHR30069:SF29">
    <property type="entry name" value="HEMOGLOBIN AND HEMOGLOBIN-HAPTOGLOBIN-BINDING PROTEIN 1-RELATED"/>
    <property type="match status" value="1"/>
</dbReference>
<feature type="chain" id="PRO_5001956637" evidence="13">
    <location>
        <begin position="21"/>
        <end position="777"/>
    </location>
</feature>
<dbReference type="GO" id="GO:0044718">
    <property type="term" value="P:siderophore transmembrane transport"/>
    <property type="evidence" value="ECO:0007669"/>
    <property type="project" value="TreeGrafter"/>
</dbReference>
<dbReference type="RefSeq" id="WP_033084201.1">
    <property type="nucleotide sequence ID" value="NZ_JQEC01000070.1"/>
</dbReference>
<dbReference type="InterPro" id="IPR036942">
    <property type="entry name" value="Beta-barrel_TonB_sf"/>
</dbReference>
<evidence type="ECO:0000256" key="12">
    <source>
        <dbReference type="RuleBase" id="RU003357"/>
    </source>
</evidence>
<dbReference type="Proteomes" id="UP000029868">
    <property type="component" value="Unassembled WGS sequence"/>
</dbReference>
<feature type="signal peptide" evidence="13">
    <location>
        <begin position="1"/>
        <end position="20"/>
    </location>
</feature>
<dbReference type="OrthoDB" id="9764669at2"/>
<dbReference type="GO" id="GO:0015344">
    <property type="term" value="F:siderophore uptake transmembrane transporter activity"/>
    <property type="evidence" value="ECO:0007669"/>
    <property type="project" value="TreeGrafter"/>
</dbReference>
<dbReference type="InterPro" id="IPR039426">
    <property type="entry name" value="TonB-dep_rcpt-like"/>
</dbReference>
<dbReference type="PROSITE" id="PS52016">
    <property type="entry name" value="TONB_DEPENDENT_REC_3"/>
    <property type="match status" value="1"/>
</dbReference>
<evidence type="ECO:0000256" key="9">
    <source>
        <dbReference type="ARBA" id="ARBA00023170"/>
    </source>
</evidence>
<keyword evidence="6 13" id="KW-0732">Signal</keyword>
<feature type="domain" description="TonB-dependent receptor plug" evidence="15">
    <location>
        <begin position="118"/>
        <end position="231"/>
    </location>
</feature>
<dbReference type="InterPro" id="IPR037066">
    <property type="entry name" value="Plug_dom_sf"/>
</dbReference>
<accession>A0A099KB42</accession>
<evidence type="ECO:0000313" key="17">
    <source>
        <dbReference type="Proteomes" id="UP000029868"/>
    </source>
</evidence>
<keyword evidence="7 12" id="KW-0798">TonB box</keyword>
<dbReference type="InterPro" id="IPR000531">
    <property type="entry name" value="Beta-barrel_TonB"/>
</dbReference>
<evidence type="ECO:0000256" key="3">
    <source>
        <dbReference type="ARBA" id="ARBA00022448"/>
    </source>
</evidence>
<evidence type="ECO:0000256" key="6">
    <source>
        <dbReference type="ARBA" id="ARBA00022729"/>
    </source>
</evidence>
<evidence type="ECO:0000313" key="16">
    <source>
        <dbReference type="EMBL" id="KGJ87954.1"/>
    </source>
</evidence>
<evidence type="ECO:0000256" key="13">
    <source>
        <dbReference type="SAM" id="SignalP"/>
    </source>
</evidence>
<gene>
    <name evidence="16" type="ORF">GAB14E_4287</name>
</gene>
<evidence type="ECO:0000256" key="7">
    <source>
        <dbReference type="ARBA" id="ARBA00023077"/>
    </source>
</evidence>
<keyword evidence="3 11" id="KW-0813">Transport</keyword>
<proteinExistence type="inferred from homology"/>
<keyword evidence="5 11" id="KW-0812">Transmembrane</keyword>
<comment type="subcellular location">
    <subcellularLocation>
        <location evidence="1 11">Cell outer membrane</location>
        <topology evidence="1 11">Multi-pass membrane protein</topology>
    </subcellularLocation>
</comment>
<evidence type="ECO:0000259" key="14">
    <source>
        <dbReference type="Pfam" id="PF00593"/>
    </source>
</evidence>
<evidence type="ECO:0000256" key="1">
    <source>
        <dbReference type="ARBA" id="ARBA00004571"/>
    </source>
</evidence>
<protein>
    <submittedName>
        <fullName evidence="16">TonB-dependent receptor plug</fullName>
    </submittedName>
</protein>
<evidence type="ECO:0000256" key="2">
    <source>
        <dbReference type="ARBA" id="ARBA00008143"/>
    </source>
</evidence>
<feature type="domain" description="TonB-dependent receptor-like beta-barrel" evidence="14">
    <location>
        <begin position="310"/>
        <end position="742"/>
    </location>
</feature>
<evidence type="ECO:0000256" key="4">
    <source>
        <dbReference type="ARBA" id="ARBA00022452"/>
    </source>
</evidence>
<evidence type="ECO:0000256" key="10">
    <source>
        <dbReference type="ARBA" id="ARBA00023237"/>
    </source>
</evidence>
<keyword evidence="8 11" id="KW-0472">Membrane</keyword>
<keyword evidence="10 11" id="KW-0998">Cell outer membrane</keyword>
<keyword evidence="4 11" id="KW-1134">Transmembrane beta strand</keyword>
<dbReference type="Gene3D" id="2.40.170.20">
    <property type="entry name" value="TonB-dependent receptor, beta-barrel domain"/>
    <property type="match status" value="1"/>
</dbReference>
<organism evidence="16 17">
    <name type="scientific">Colwellia psychrerythraea</name>
    <name type="common">Vibrio psychroerythus</name>
    <dbReference type="NCBI Taxonomy" id="28229"/>
    <lineage>
        <taxon>Bacteria</taxon>
        <taxon>Pseudomonadati</taxon>
        <taxon>Pseudomonadota</taxon>
        <taxon>Gammaproteobacteria</taxon>
        <taxon>Alteromonadales</taxon>
        <taxon>Colwelliaceae</taxon>
        <taxon>Colwellia</taxon>
    </lineage>
</organism>